<evidence type="ECO:0000259" key="1">
    <source>
        <dbReference type="Pfam" id="PF13456"/>
    </source>
</evidence>
<dbReference type="InterPro" id="IPR026960">
    <property type="entry name" value="RVT-Znf"/>
</dbReference>
<keyword evidence="4" id="KW-1185">Reference proteome</keyword>
<protein>
    <recommendedName>
        <fullName evidence="5">RNase H type-1 domain-containing protein</fullName>
    </recommendedName>
</protein>
<reference evidence="3 4" key="1">
    <citation type="journal article" date="2019" name="Genome Biol. Evol.">
        <title>Insights into the evolution of the New World diploid cottons (Gossypium, subgenus Houzingenia) based on genome sequencing.</title>
        <authorList>
            <person name="Grover C.E."/>
            <person name="Arick M.A. 2nd"/>
            <person name="Thrash A."/>
            <person name="Conover J.L."/>
            <person name="Sanders W.S."/>
            <person name="Peterson D.G."/>
            <person name="Frelichowski J.E."/>
            <person name="Scheffler J.A."/>
            <person name="Scheffler B.E."/>
            <person name="Wendel J.F."/>
        </authorList>
    </citation>
    <scope>NUCLEOTIDE SEQUENCE [LARGE SCALE GENOMIC DNA]</scope>
    <source>
        <strain evidence="3">8</strain>
        <tissue evidence="3">Leaf</tissue>
    </source>
</reference>
<dbReference type="AlphaFoldDB" id="A0A7J9FHQ5"/>
<dbReference type="Gene3D" id="3.30.420.10">
    <property type="entry name" value="Ribonuclease H-like superfamily/Ribonuclease H"/>
    <property type="match status" value="1"/>
</dbReference>
<sequence length="430" mass="50304">GERISIWKDCWIQGVDEIDARNGTNRGEIELVSDLIDHSNREWKSELVNNTFQENIAQKVLQIPLAETVHEDFQVWKRELSGEFSVRSAYKLLQNANLDPRSYLLQTETKDFYKKLWNLQLPSKITFTIWRCSWDFTPNFANLRFRRIATNDSSPRCRSEAESSLHVFRDCPIAIEVWYLLDFSWILDNTSQSIWEWLTWVFKRGNYGQCRLFCFALWWIWFSRNQYVHEGKNTTGRALVCNIQRYTAEQEGLKVLKNNENICRSYGDQEDIPRVRILFDAAYDDKTFRSASGLVGWDLRGNLTVLKMIFHINVPSSFAAEAYACLDGTKLGISLRYHSVKLMGDSRTVIRKCQETTTDKSAIGSIIRDIQSKKSDFQELIFQYIHRSKNFCAHRLAKNALERGETTYLRGEELGRHSFALVEIWPRNPD</sequence>
<dbReference type="GO" id="GO:0004523">
    <property type="term" value="F:RNA-DNA hybrid ribonuclease activity"/>
    <property type="evidence" value="ECO:0007669"/>
    <property type="project" value="InterPro"/>
</dbReference>
<dbReference type="CDD" id="cd06222">
    <property type="entry name" value="RNase_H_like"/>
    <property type="match status" value="1"/>
</dbReference>
<dbReference type="Pfam" id="PF13966">
    <property type="entry name" value="zf-RVT"/>
    <property type="match status" value="1"/>
</dbReference>
<feature type="domain" description="RNase H type-1" evidence="1">
    <location>
        <begin position="279"/>
        <end position="400"/>
    </location>
</feature>
<evidence type="ECO:0008006" key="5">
    <source>
        <dbReference type="Google" id="ProtNLM"/>
    </source>
</evidence>
<dbReference type="GO" id="GO:0003676">
    <property type="term" value="F:nucleic acid binding"/>
    <property type="evidence" value="ECO:0007669"/>
    <property type="project" value="InterPro"/>
</dbReference>
<evidence type="ECO:0000313" key="4">
    <source>
        <dbReference type="Proteomes" id="UP000593568"/>
    </source>
</evidence>
<comment type="caution">
    <text evidence="3">The sequence shown here is derived from an EMBL/GenBank/DDBJ whole genome shotgun (WGS) entry which is preliminary data.</text>
</comment>
<evidence type="ECO:0000313" key="3">
    <source>
        <dbReference type="EMBL" id="MBA0784711.1"/>
    </source>
</evidence>
<organism evidence="3 4">
    <name type="scientific">Gossypium trilobum</name>
    <dbReference type="NCBI Taxonomy" id="34281"/>
    <lineage>
        <taxon>Eukaryota</taxon>
        <taxon>Viridiplantae</taxon>
        <taxon>Streptophyta</taxon>
        <taxon>Embryophyta</taxon>
        <taxon>Tracheophyta</taxon>
        <taxon>Spermatophyta</taxon>
        <taxon>Magnoliopsida</taxon>
        <taxon>eudicotyledons</taxon>
        <taxon>Gunneridae</taxon>
        <taxon>Pentapetalae</taxon>
        <taxon>rosids</taxon>
        <taxon>malvids</taxon>
        <taxon>Malvales</taxon>
        <taxon>Malvaceae</taxon>
        <taxon>Malvoideae</taxon>
        <taxon>Gossypium</taxon>
    </lineage>
</organism>
<dbReference type="EMBL" id="JABEZW010216026">
    <property type="protein sequence ID" value="MBA0784711.1"/>
    <property type="molecule type" value="Genomic_DNA"/>
</dbReference>
<dbReference type="Proteomes" id="UP000593568">
    <property type="component" value="Unassembled WGS sequence"/>
</dbReference>
<dbReference type="PANTHER" id="PTHR47074">
    <property type="entry name" value="BNAC02G40300D PROTEIN"/>
    <property type="match status" value="1"/>
</dbReference>
<feature type="domain" description="Reverse transcriptase zinc-binding" evidence="2">
    <location>
        <begin position="84"/>
        <end position="178"/>
    </location>
</feature>
<gene>
    <name evidence="3" type="ORF">Gotri_026093</name>
</gene>
<dbReference type="InterPro" id="IPR002156">
    <property type="entry name" value="RNaseH_domain"/>
</dbReference>
<dbReference type="InterPro" id="IPR052929">
    <property type="entry name" value="RNase_H-like_EbsB-rel"/>
</dbReference>
<accession>A0A7J9FHQ5</accession>
<evidence type="ECO:0000259" key="2">
    <source>
        <dbReference type="Pfam" id="PF13966"/>
    </source>
</evidence>
<name>A0A7J9FHQ5_9ROSI</name>
<feature type="non-terminal residue" evidence="3">
    <location>
        <position position="1"/>
    </location>
</feature>
<dbReference type="InterPro" id="IPR036397">
    <property type="entry name" value="RNaseH_sf"/>
</dbReference>
<dbReference type="InterPro" id="IPR044730">
    <property type="entry name" value="RNase_H-like_dom_plant"/>
</dbReference>
<dbReference type="Pfam" id="PF13456">
    <property type="entry name" value="RVT_3"/>
    <property type="match status" value="1"/>
</dbReference>
<proteinExistence type="predicted"/>
<dbReference type="PANTHER" id="PTHR47074:SF61">
    <property type="entry name" value="RNASE H TYPE-1 DOMAIN-CONTAINING PROTEIN"/>
    <property type="match status" value="1"/>
</dbReference>